<dbReference type="EMBL" id="CP000685">
    <property type="protein sequence ID" value="ABQ05330.1"/>
    <property type="molecule type" value="Genomic_DNA"/>
</dbReference>
<protein>
    <submittedName>
        <fullName evidence="1">Uncharacterized protein</fullName>
    </submittedName>
</protein>
<dbReference type="AlphaFoldDB" id="A5FHI2"/>
<dbReference type="RefSeq" id="WP_012024369.1">
    <property type="nucleotide sequence ID" value="NC_009441.1"/>
</dbReference>
<gene>
    <name evidence="1" type="ordered locus">Fjoh_2303</name>
</gene>
<keyword evidence="2" id="KW-1185">Reference proteome</keyword>
<name>A5FHI2_FLAJ1</name>
<evidence type="ECO:0000313" key="2">
    <source>
        <dbReference type="Proteomes" id="UP000006694"/>
    </source>
</evidence>
<proteinExistence type="predicted"/>
<accession>A5FHI2</accession>
<dbReference type="HOGENOM" id="CLU_2329598_0_0_10"/>
<reference evidence="1 2" key="1">
    <citation type="journal article" date="2009" name="Appl. Environ. Microbiol.">
        <title>Novel features of the polysaccharide-digesting gliding bacterium Flavobacterium johnsoniae as revealed by genome sequence analysis.</title>
        <authorList>
            <person name="McBride M.J."/>
            <person name="Xie G."/>
            <person name="Martens E.C."/>
            <person name="Lapidus A."/>
            <person name="Henrissat B."/>
            <person name="Rhodes R.G."/>
            <person name="Goltsman E."/>
            <person name="Wang W."/>
            <person name="Xu J."/>
            <person name="Hunnicutt D.W."/>
            <person name="Staroscik A.M."/>
            <person name="Hoover T.R."/>
            <person name="Cheng Y.Q."/>
            <person name="Stein J.L."/>
        </authorList>
    </citation>
    <scope>NUCLEOTIDE SEQUENCE [LARGE SCALE GENOMIC DNA]</scope>
    <source>
        <strain evidence="2">ATCC 17061 / DSM 2064 / JCM 8514 / BCRC 14874 / CCUG 350202 / NBRC 14942 / NCIMB 11054 / UW101</strain>
    </source>
</reference>
<dbReference type="Proteomes" id="UP000006694">
    <property type="component" value="Chromosome"/>
</dbReference>
<organism evidence="1 2">
    <name type="scientific">Flavobacterium johnsoniae (strain ATCC 17061 / DSM 2064 / JCM 8514 / BCRC 14874 / CCUG 350202 / NBRC 14942 / NCIMB 11054 / UW101)</name>
    <name type="common">Cytophaga johnsonae</name>
    <dbReference type="NCBI Taxonomy" id="376686"/>
    <lineage>
        <taxon>Bacteria</taxon>
        <taxon>Pseudomonadati</taxon>
        <taxon>Bacteroidota</taxon>
        <taxon>Flavobacteriia</taxon>
        <taxon>Flavobacteriales</taxon>
        <taxon>Flavobacteriaceae</taxon>
        <taxon>Flavobacterium</taxon>
    </lineage>
</organism>
<dbReference type="GeneID" id="31765210"/>
<evidence type="ECO:0000313" key="1">
    <source>
        <dbReference type="EMBL" id="ABQ05330.1"/>
    </source>
</evidence>
<dbReference type="KEGG" id="fjo:Fjoh_2303"/>
<sequence length="98" mass="11321">MKHPLEEKLTLIKEIKYNFANVPNIIGKVYEVNDSAVQDYKFCWDINFYNRIDGEAGPNQPGTATMYAHTQIDAETKLELYAMRFEHAIDWSVNSSFA</sequence>